<dbReference type="EMBL" id="KV919125">
    <property type="protein sequence ID" value="OSX71562.1"/>
    <property type="molecule type" value="Genomic_DNA"/>
</dbReference>
<reference evidence="4 5" key="1">
    <citation type="submission" date="2017-03" db="EMBL/GenBank/DDBJ databases">
        <title>WGS assembly of Porphyra umbilicalis.</title>
        <authorList>
            <person name="Brawley S.H."/>
            <person name="Blouin N.A."/>
            <person name="Ficko-Blean E."/>
            <person name="Wheeler G.L."/>
            <person name="Lohr M."/>
            <person name="Goodson H.V."/>
            <person name="Jenkins J.W."/>
            <person name="Blaby-Haas C.E."/>
            <person name="Helliwell K.E."/>
            <person name="Chan C."/>
            <person name="Marriage T."/>
            <person name="Bhattacharya D."/>
            <person name="Klein A.S."/>
            <person name="Badis Y."/>
            <person name="Brodie J."/>
            <person name="Cao Y."/>
            <person name="Collen J."/>
            <person name="Dittami S.M."/>
            <person name="Gachon C.M."/>
            <person name="Green B.R."/>
            <person name="Karpowicz S."/>
            <person name="Kim J.W."/>
            <person name="Kudahl U."/>
            <person name="Lin S."/>
            <person name="Michel G."/>
            <person name="Mittag M."/>
            <person name="Olson B.J."/>
            <person name="Pangilinan J."/>
            <person name="Peng Y."/>
            <person name="Qiu H."/>
            <person name="Shu S."/>
            <person name="Singer J.T."/>
            <person name="Smith A.G."/>
            <person name="Sprecher B.N."/>
            <person name="Wagner V."/>
            <person name="Wang W."/>
            <person name="Wang Z.-Y."/>
            <person name="Yan J."/>
            <person name="Yarish C."/>
            <person name="Zoeuner-Riek S."/>
            <person name="Zhuang Y."/>
            <person name="Zou Y."/>
            <person name="Lindquist E.A."/>
            <person name="Grimwood J."/>
            <person name="Barry K."/>
            <person name="Rokhsar D.S."/>
            <person name="Schmutz J."/>
            <person name="Stiller J.W."/>
            <person name="Grossman A.R."/>
            <person name="Prochnik S.E."/>
        </authorList>
    </citation>
    <scope>NUCLEOTIDE SEQUENCE [LARGE SCALE GENOMIC DNA]</scope>
    <source>
        <strain evidence="4">4086291</strain>
    </source>
</reference>
<dbReference type="OrthoDB" id="4875at2759"/>
<feature type="region of interest" description="Disordered" evidence="1">
    <location>
        <begin position="595"/>
        <end position="643"/>
    </location>
</feature>
<evidence type="ECO:0000313" key="5">
    <source>
        <dbReference type="Proteomes" id="UP000218209"/>
    </source>
</evidence>
<evidence type="ECO:0000256" key="2">
    <source>
        <dbReference type="SAM" id="Phobius"/>
    </source>
</evidence>
<dbReference type="AlphaFoldDB" id="A0A1X6NSI7"/>
<keyword evidence="2" id="KW-1133">Transmembrane helix</keyword>
<evidence type="ECO:0000256" key="1">
    <source>
        <dbReference type="SAM" id="MobiDB-lite"/>
    </source>
</evidence>
<feature type="signal peptide" evidence="3">
    <location>
        <begin position="1"/>
        <end position="24"/>
    </location>
</feature>
<organism evidence="4 5">
    <name type="scientific">Porphyra umbilicalis</name>
    <name type="common">Purple laver</name>
    <name type="synonym">Red alga</name>
    <dbReference type="NCBI Taxonomy" id="2786"/>
    <lineage>
        <taxon>Eukaryota</taxon>
        <taxon>Rhodophyta</taxon>
        <taxon>Bangiophyceae</taxon>
        <taxon>Bangiales</taxon>
        <taxon>Bangiaceae</taxon>
        <taxon>Porphyra</taxon>
    </lineage>
</organism>
<keyword evidence="2" id="KW-0812">Transmembrane</keyword>
<keyword evidence="2" id="KW-0472">Membrane</keyword>
<proteinExistence type="predicted"/>
<feature type="chain" id="PRO_5012575334" description="VWFD domain-containing protein" evidence="3">
    <location>
        <begin position="25"/>
        <end position="643"/>
    </location>
</feature>
<sequence>MRRSLAALAALSVALVVGVTGVRGQEVEASMTRNPTVGLTYRNADGMYTNATMMSQVLLSYGMEEQAVSCIFRPSRRTETVTSVTVNVAKKHIITNRPDVVQADAGSFAGAPLTNMTFTLAMEGQVGMSAYTLVVVTDVDTYTLDGMVEVGGFVLKSNGRVVSGEDNALQLGNVFEVAAKPMIELGVMTKTFGSSPSWEDVQIEVSSMDGVNYKQVEYDSSCSSTGYDGGRLAAGCGAGFAADGKTFGLKLSPYRVGTGAFKLILKWPSMELDGEYFVTELIVRMDTSKTAPCVAMGGDVKVDAGGGMVSVEMFNLVSPPAPSTVDKVVLSYGGKSYDHDQRKSMLVQPDQTIVFRVGKGVAGESFDAKLQCVFGARSMEAKYVGGKLRVSVTGKAELPKEQPLPAKDNMNRLAVRVELDRYEPETYTVAVHNKCVAAMVGLFGVSADEVGLRSVTRGSAISELEVYTDKDCATEKEMVMDAWGGDGCEAAKAMDEPCGTVRVLDVFCLANDGSGVSGVAPGTVAAGATLASWAIALVAVLGALVVLVLVCLALWVVYRRSSDSSASEYSSSGPLGVPDPDDLLYNESVVRDVYGRSNGAGPTAEAVAERAKEAELREEFPRPPSTSAASGRDTDDASSTYTV</sequence>
<evidence type="ECO:0008006" key="6">
    <source>
        <dbReference type="Google" id="ProtNLM"/>
    </source>
</evidence>
<protein>
    <recommendedName>
        <fullName evidence="6">VWFD domain-containing protein</fullName>
    </recommendedName>
</protein>
<dbReference type="Proteomes" id="UP000218209">
    <property type="component" value="Unassembled WGS sequence"/>
</dbReference>
<accession>A0A1X6NSI7</accession>
<feature type="compositionally biased region" description="Basic and acidic residues" evidence="1">
    <location>
        <begin position="607"/>
        <end position="621"/>
    </location>
</feature>
<keyword evidence="5" id="KW-1185">Reference proteome</keyword>
<evidence type="ECO:0000256" key="3">
    <source>
        <dbReference type="SAM" id="SignalP"/>
    </source>
</evidence>
<gene>
    <name evidence="4" type="ORF">BU14_0522s0014</name>
</gene>
<evidence type="ECO:0000313" key="4">
    <source>
        <dbReference type="EMBL" id="OSX71562.1"/>
    </source>
</evidence>
<name>A0A1X6NSI7_PORUM</name>
<keyword evidence="3" id="KW-0732">Signal</keyword>
<feature type="transmembrane region" description="Helical" evidence="2">
    <location>
        <begin position="533"/>
        <end position="558"/>
    </location>
</feature>